<dbReference type="Pfam" id="PF07486">
    <property type="entry name" value="Hydrolase_2"/>
    <property type="match status" value="1"/>
</dbReference>
<evidence type="ECO:0000313" key="2">
    <source>
        <dbReference type="EMBL" id="KLV26976.1"/>
    </source>
</evidence>
<evidence type="ECO:0000259" key="1">
    <source>
        <dbReference type="Pfam" id="PF07486"/>
    </source>
</evidence>
<dbReference type="RefSeq" id="WP_047941509.1">
    <property type="nucleotide sequence ID" value="NZ_JAMAUJ010000001.1"/>
</dbReference>
<keyword evidence="2" id="KW-0378">Hydrolase</keyword>
<gene>
    <name evidence="2" type="ORF">ABW02_08365</name>
</gene>
<keyword evidence="3" id="KW-1185">Reference proteome</keyword>
<proteinExistence type="predicted"/>
<dbReference type="EMBL" id="LDPH01000006">
    <property type="protein sequence ID" value="KLV26976.1"/>
    <property type="molecule type" value="Genomic_DNA"/>
</dbReference>
<dbReference type="PATRIC" id="fig|1397.4.peg.4844"/>
<organism evidence="2 3">
    <name type="scientific">Niallia circulans</name>
    <name type="common">Bacillus circulans</name>
    <dbReference type="NCBI Taxonomy" id="1397"/>
    <lineage>
        <taxon>Bacteria</taxon>
        <taxon>Bacillati</taxon>
        <taxon>Bacillota</taxon>
        <taxon>Bacilli</taxon>
        <taxon>Bacillales</taxon>
        <taxon>Bacillaceae</taxon>
        <taxon>Niallia</taxon>
    </lineage>
</organism>
<dbReference type="InterPro" id="IPR011105">
    <property type="entry name" value="Cell_wall_hydrolase_SleB"/>
</dbReference>
<dbReference type="AlphaFoldDB" id="A0A0J1ILY8"/>
<sequence>MKQLLFIAIIFTIISGSYIYIPSIANAETISKEETTTVATRKFAVDKKENVKASDESADITNNEKKLLARLVHAEAKGEPFAGKVAVADVVLNRLDDKQFPDTVESVIYEKNAFQPVQNGSIDKAADKESMEAVEEALNNGKENKELLYFYNPDTATSDWIFTRKVIKHIGNHAFSI</sequence>
<name>A0A0J1ILY8_NIACI</name>
<dbReference type="Proteomes" id="UP000036045">
    <property type="component" value="Unassembled WGS sequence"/>
</dbReference>
<evidence type="ECO:0000313" key="3">
    <source>
        <dbReference type="Proteomes" id="UP000036045"/>
    </source>
</evidence>
<dbReference type="Gene3D" id="6.20.240.60">
    <property type="match status" value="1"/>
</dbReference>
<feature type="domain" description="Cell wall hydrolase SleB" evidence="1">
    <location>
        <begin position="78"/>
        <end position="175"/>
    </location>
</feature>
<comment type="caution">
    <text evidence="2">The sequence shown here is derived from an EMBL/GenBank/DDBJ whole genome shotgun (WGS) entry which is preliminary data.</text>
</comment>
<accession>A0A0J1ILY8</accession>
<dbReference type="InterPro" id="IPR042047">
    <property type="entry name" value="SleB_dom1"/>
</dbReference>
<reference evidence="2 3" key="1">
    <citation type="submission" date="2015-05" db="EMBL/GenBank/DDBJ databases">
        <title>Whole genome sequence and identification of bacterial endophytes from Costus igneus.</title>
        <authorList>
            <person name="Lee Y.P."/>
            <person name="Gan H.M."/>
            <person name="Eng W."/>
            <person name="Wheatley M.S."/>
            <person name="Caraballo A."/>
            <person name="Polter S."/>
            <person name="Savka M.A."/>
            <person name="Hudson A.O."/>
        </authorList>
    </citation>
    <scope>NUCLEOTIDE SEQUENCE [LARGE SCALE GENOMIC DNA]</scope>
    <source>
        <strain evidence="2 3">RIT379</strain>
    </source>
</reference>
<dbReference type="OrthoDB" id="9785345at2"/>
<dbReference type="GO" id="GO:0016787">
    <property type="term" value="F:hydrolase activity"/>
    <property type="evidence" value="ECO:0007669"/>
    <property type="project" value="UniProtKB-KW"/>
</dbReference>
<protein>
    <submittedName>
        <fullName evidence="2">Cell wall hydrolase</fullName>
    </submittedName>
</protein>
<dbReference type="Gene3D" id="1.10.10.2520">
    <property type="entry name" value="Cell wall hydrolase SleB, domain 1"/>
    <property type="match status" value="1"/>
</dbReference>